<feature type="domain" description="C2H2-type" evidence="3">
    <location>
        <begin position="468"/>
        <end position="497"/>
    </location>
</feature>
<dbReference type="GO" id="GO:0008270">
    <property type="term" value="F:zinc ion binding"/>
    <property type="evidence" value="ECO:0007669"/>
    <property type="project" value="UniProtKB-KW"/>
</dbReference>
<keyword evidence="1" id="KW-0862">Zinc</keyword>
<keyword evidence="5" id="KW-1185">Reference proteome</keyword>
<keyword evidence="1" id="KW-0479">Metal-binding</keyword>
<dbReference type="PROSITE" id="PS50157">
    <property type="entry name" value="ZINC_FINGER_C2H2_2"/>
    <property type="match status" value="1"/>
</dbReference>
<dbReference type="AlphaFoldDB" id="A0AAV0AW89"/>
<protein>
    <recommendedName>
        <fullName evidence="3">C2H2-type domain-containing protein</fullName>
    </recommendedName>
</protein>
<dbReference type="Proteomes" id="UP001153365">
    <property type="component" value="Unassembled WGS sequence"/>
</dbReference>
<feature type="region of interest" description="Disordered" evidence="2">
    <location>
        <begin position="1"/>
        <end position="238"/>
    </location>
</feature>
<proteinExistence type="predicted"/>
<organism evidence="4 5">
    <name type="scientific">Phakopsora pachyrhizi</name>
    <name type="common">Asian soybean rust disease fungus</name>
    <dbReference type="NCBI Taxonomy" id="170000"/>
    <lineage>
        <taxon>Eukaryota</taxon>
        <taxon>Fungi</taxon>
        <taxon>Dikarya</taxon>
        <taxon>Basidiomycota</taxon>
        <taxon>Pucciniomycotina</taxon>
        <taxon>Pucciniomycetes</taxon>
        <taxon>Pucciniales</taxon>
        <taxon>Phakopsoraceae</taxon>
        <taxon>Phakopsora</taxon>
    </lineage>
</organism>
<keyword evidence="1" id="KW-0863">Zinc-finger</keyword>
<dbReference type="Gene3D" id="3.30.160.60">
    <property type="entry name" value="Classic Zinc Finger"/>
    <property type="match status" value="1"/>
</dbReference>
<feature type="compositionally biased region" description="Low complexity" evidence="2">
    <location>
        <begin position="36"/>
        <end position="57"/>
    </location>
</feature>
<accession>A0AAV0AW89</accession>
<evidence type="ECO:0000313" key="4">
    <source>
        <dbReference type="EMBL" id="CAH7672850.1"/>
    </source>
</evidence>
<gene>
    <name evidence="4" type="ORF">PPACK8108_LOCUS7699</name>
</gene>
<dbReference type="EMBL" id="CALTRL010001518">
    <property type="protein sequence ID" value="CAH7672850.1"/>
    <property type="molecule type" value="Genomic_DNA"/>
</dbReference>
<feature type="compositionally biased region" description="Polar residues" evidence="2">
    <location>
        <begin position="331"/>
        <end position="345"/>
    </location>
</feature>
<comment type="caution">
    <text evidence="4">The sequence shown here is derived from an EMBL/GenBank/DDBJ whole genome shotgun (WGS) entry which is preliminary data.</text>
</comment>
<evidence type="ECO:0000256" key="1">
    <source>
        <dbReference type="PROSITE-ProRule" id="PRU00042"/>
    </source>
</evidence>
<feature type="region of interest" description="Disordered" evidence="2">
    <location>
        <begin position="314"/>
        <end position="369"/>
    </location>
</feature>
<feature type="region of interest" description="Disordered" evidence="2">
    <location>
        <begin position="266"/>
        <end position="290"/>
    </location>
</feature>
<evidence type="ECO:0000313" key="5">
    <source>
        <dbReference type="Proteomes" id="UP001153365"/>
    </source>
</evidence>
<reference evidence="4" key="1">
    <citation type="submission" date="2022-06" db="EMBL/GenBank/DDBJ databases">
        <authorList>
            <consortium name="SYNGENTA / RWTH Aachen University"/>
        </authorList>
    </citation>
    <scope>NUCLEOTIDE SEQUENCE</scope>
</reference>
<evidence type="ECO:0000256" key="2">
    <source>
        <dbReference type="SAM" id="MobiDB-lite"/>
    </source>
</evidence>
<evidence type="ECO:0000259" key="3">
    <source>
        <dbReference type="PROSITE" id="PS50157"/>
    </source>
</evidence>
<sequence length="499" mass="53690">MSIMDSHPPPSLARGNPAGQAIFDSQTTTPPPPTVTTPLTTSSKNDSSTNQSSSTSISHHHQHHQSQSHQLVDSSVVYHHHNNHPQNPQNHNNHPHQQHPFRTITPNSAESNSRIVDPQPLSKTSPPASHNLTHSRPNSGSNHPDWPVSTTSPVIGHQRSQQTLSNRRGYNPSTAIEGSTREAPPGTGSGSYPSPTGTSASRRSSSNLNPSPIQSKLAPSSASVPVSAPAPPYFQTQPSPETANLAMIAAIECSGMDVRPIYDEHRHGQAQGHSPTQTSSSGRGQHSPEDVRASYYTQPSQYGAVGSSMIPSSYPHLGATATHQSPHRRSSSGTESPYSPYNQLSLPLPLTSAPYGQTHNHQHLDSPIGPGWSPSVISVRDSVSPYSRPSRSSNAGLIGVHNVSPSTSFGSSIRSGTILHPHHNSSSSPIHHHPPGTMQYNAQGRPLAYIPSALQIHERSHTVRIISFPCPWNGCVKRFTTHGNMVKHSRVCPFREPED</sequence>
<feature type="compositionally biased region" description="Low complexity" evidence="2">
    <location>
        <begin position="184"/>
        <end position="227"/>
    </location>
</feature>
<feature type="compositionally biased region" description="Polar residues" evidence="2">
    <location>
        <begin position="121"/>
        <end position="177"/>
    </location>
</feature>
<name>A0AAV0AW89_PHAPC</name>
<feature type="compositionally biased region" description="Polar residues" evidence="2">
    <location>
        <begin position="104"/>
        <end position="114"/>
    </location>
</feature>
<dbReference type="InterPro" id="IPR013087">
    <property type="entry name" value="Znf_C2H2_type"/>
</dbReference>
<feature type="compositionally biased region" description="Polar residues" evidence="2">
    <location>
        <begin position="271"/>
        <end position="284"/>
    </location>
</feature>
<feature type="compositionally biased region" description="Low complexity" evidence="2">
    <location>
        <begin position="67"/>
        <end position="76"/>
    </location>
</feature>